<sequence length="74" mass="8472">MANLRTIAPEPQATELIELKEDSQIWASLKKAIGSSSGFQRWQLELNFESQQANVSIDQQVRSYLRETLETLAY</sequence>
<dbReference type="EMBL" id="NXIB02000001">
    <property type="protein sequence ID" value="PHX57375.1"/>
    <property type="molecule type" value="Genomic_DNA"/>
</dbReference>
<dbReference type="RefSeq" id="WP_096832060.1">
    <property type="nucleotide sequence ID" value="NZ_NXIB02000001.1"/>
</dbReference>
<accession>A0A2G4F6N1</accession>
<proteinExistence type="predicted"/>
<name>A0A2G4F6N1_9CYAN</name>
<dbReference type="Proteomes" id="UP000226442">
    <property type="component" value="Unassembled WGS sequence"/>
</dbReference>
<evidence type="ECO:0000313" key="1">
    <source>
        <dbReference type="EMBL" id="PHX57375.1"/>
    </source>
</evidence>
<protein>
    <submittedName>
        <fullName evidence="1">Uncharacterized protein</fullName>
    </submittedName>
</protein>
<dbReference type="OrthoDB" id="573503at2"/>
<gene>
    <name evidence="1" type="ORF">CP500_000065</name>
</gene>
<reference evidence="1" key="1">
    <citation type="submission" date="2017-10" db="EMBL/GenBank/DDBJ databases">
        <title>Draft genome sequence of the planktic cyanobacteria Tychonema bourrellyi isolated from alpine lentic freshwater.</title>
        <authorList>
            <person name="Tett A."/>
            <person name="Armanini F."/>
            <person name="Asnicar F."/>
            <person name="Boscaini A."/>
            <person name="Pasolli E."/>
            <person name="Zolfo M."/>
            <person name="Donati C."/>
            <person name="Salmaso N."/>
            <person name="Segata N."/>
        </authorList>
    </citation>
    <scope>NUCLEOTIDE SEQUENCE</scope>
    <source>
        <strain evidence="1">FEM_GT703</strain>
    </source>
</reference>
<keyword evidence="2" id="KW-1185">Reference proteome</keyword>
<evidence type="ECO:0000313" key="2">
    <source>
        <dbReference type="Proteomes" id="UP000226442"/>
    </source>
</evidence>
<organism evidence="1 2">
    <name type="scientific">Tychonema bourrellyi FEM_GT703</name>
    <dbReference type="NCBI Taxonomy" id="2040638"/>
    <lineage>
        <taxon>Bacteria</taxon>
        <taxon>Bacillati</taxon>
        <taxon>Cyanobacteriota</taxon>
        <taxon>Cyanophyceae</taxon>
        <taxon>Oscillatoriophycideae</taxon>
        <taxon>Oscillatoriales</taxon>
        <taxon>Microcoleaceae</taxon>
        <taxon>Tychonema</taxon>
    </lineage>
</organism>
<dbReference type="AlphaFoldDB" id="A0A2G4F6N1"/>
<comment type="caution">
    <text evidence="1">The sequence shown here is derived from an EMBL/GenBank/DDBJ whole genome shotgun (WGS) entry which is preliminary data.</text>
</comment>